<sequence length="193" mass="19625">MKILFTDYASGAGVATALVNTAPQVRSDGDALADATALSAFLAAHGLTPAALDGGGRPADADVSAVHRLRGDTRAALENGSEDALAAAAASLVARAGAGPRLDRDGDGRWQWAVATVDGAPLADELAVLVGVGLLGVLRNLGAGRVRACGSPECAGVFVDTSRAGRRRFCMPEICGNRVNVANHRARRRSEGA</sequence>
<dbReference type="Pfam" id="PF11706">
    <property type="entry name" value="zf-CGNR"/>
    <property type="match status" value="1"/>
</dbReference>
<evidence type="ECO:0000313" key="3">
    <source>
        <dbReference type="Proteomes" id="UP000578077"/>
    </source>
</evidence>
<evidence type="ECO:0000259" key="1">
    <source>
        <dbReference type="Pfam" id="PF11706"/>
    </source>
</evidence>
<feature type="domain" description="Zinc finger CGNR" evidence="1">
    <location>
        <begin position="145"/>
        <end position="188"/>
    </location>
</feature>
<dbReference type="RefSeq" id="WP_184634596.1">
    <property type="nucleotide sequence ID" value="NZ_BAABKT010000014.1"/>
</dbReference>
<dbReference type="PANTHER" id="PTHR35525">
    <property type="entry name" value="BLL6575 PROTEIN"/>
    <property type="match status" value="1"/>
</dbReference>
<dbReference type="Gene3D" id="1.10.3300.10">
    <property type="entry name" value="Jann2411-like domain"/>
    <property type="match status" value="1"/>
</dbReference>
<dbReference type="InterPro" id="IPR021005">
    <property type="entry name" value="Znf_CGNR"/>
</dbReference>
<gene>
    <name evidence="2" type="ORF">HNR25_002144</name>
</gene>
<protein>
    <submittedName>
        <fullName evidence="2">Putative RNA-binding Zn ribbon-like protein</fullName>
    </submittedName>
</protein>
<dbReference type="SUPFAM" id="SSF160904">
    <property type="entry name" value="Jann2411-like"/>
    <property type="match status" value="1"/>
</dbReference>
<dbReference type="Pfam" id="PF07336">
    <property type="entry name" value="ABATE"/>
    <property type="match status" value="1"/>
</dbReference>
<dbReference type="PANTHER" id="PTHR35525:SF3">
    <property type="entry name" value="BLL6575 PROTEIN"/>
    <property type="match status" value="1"/>
</dbReference>
<evidence type="ECO:0000313" key="2">
    <source>
        <dbReference type="EMBL" id="MBB5998393.1"/>
    </source>
</evidence>
<reference evidence="2 3" key="1">
    <citation type="submission" date="2020-08" db="EMBL/GenBank/DDBJ databases">
        <title>Sequencing the genomes of 1000 actinobacteria strains.</title>
        <authorList>
            <person name="Klenk H.-P."/>
        </authorList>
    </citation>
    <scope>NUCLEOTIDE SEQUENCE [LARGE SCALE GENOMIC DNA]</scope>
    <source>
        <strain evidence="2 3">DSM 44593</strain>
    </source>
</reference>
<dbReference type="InterPro" id="IPR010852">
    <property type="entry name" value="ABATE"/>
</dbReference>
<proteinExistence type="predicted"/>
<dbReference type="InterPro" id="IPR023286">
    <property type="entry name" value="ABATE_dom_sf"/>
</dbReference>
<keyword evidence="3" id="KW-1185">Reference proteome</keyword>
<dbReference type="Proteomes" id="UP000578077">
    <property type="component" value="Unassembled WGS sequence"/>
</dbReference>
<accession>A0A841EBF4</accession>
<name>A0A841EBF4_9ACTN</name>
<dbReference type="EMBL" id="JACHLY010000001">
    <property type="protein sequence ID" value="MBB5998393.1"/>
    <property type="molecule type" value="Genomic_DNA"/>
</dbReference>
<dbReference type="AlphaFoldDB" id="A0A841EBF4"/>
<comment type="caution">
    <text evidence="2">The sequence shown here is derived from an EMBL/GenBank/DDBJ whole genome shotgun (WGS) entry which is preliminary data.</text>
</comment>
<organism evidence="2 3">
    <name type="scientific">Streptomonospora salina</name>
    <dbReference type="NCBI Taxonomy" id="104205"/>
    <lineage>
        <taxon>Bacteria</taxon>
        <taxon>Bacillati</taxon>
        <taxon>Actinomycetota</taxon>
        <taxon>Actinomycetes</taxon>
        <taxon>Streptosporangiales</taxon>
        <taxon>Nocardiopsidaceae</taxon>
        <taxon>Streptomonospora</taxon>
    </lineage>
</organism>